<dbReference type="AlphaFoldDB" id="A0A6C0HKL0"/>
<proteinExistence type="predicted"/>
<feature type="transmembrane region" description="Helical" evidence="1">
    <location>
        <begin position="214"/>
        <end position="235"/>
    </location>
</feature>
<reference evidence="2" key="1">
    <citation type="journal article" date="2020" name="Nature">
        <title>Giant virus diversity and host interactions through global metagenomics.</title>
        <authorList>
            <person name="Schulz F."/>
            <person name="Roux S."/>
            <person name="Paez-Espino D."/>
            <person name="Jungbluth S."/>
            <person name="Walsh D.A."/>
            <person name="Denef V.J."/>
            <person name="McMahon K.D."/>
            <person name="Konstantinidis K.T."/>
            <person name="Eloe-Fadrosh E.A."/>
            <person name="Kyrpides N.C."/>
            <person name="Woyke T."/>
        </authorList>
    </citation>
    <scope>NUCLEOTIDE SEQUENCE</scope>
    <source>
        <strain evidence="2">GVMAG-M-3300023184-13</strain>
    </source>
</reference>
<keyword evidence="1" id="KW-1133">Transmembrane helix</keyword>
<sequence>MCSIDEAWAGQQFEGSPIVSQADMRMSSMSIPNNLMDMNNQFSVIQKHNPASRYLSRGINSQFSHSPRIPTTDKTLCDGTNIQLSSQMPLDIPPYLGESPRPEYMKVYDNSSDTTNNIPMPSSAHDNFNDFDTAFNVSDTVNSFMNQDKRQNLLHENNNNNNTNDRKMIEQKNTHANATLQDNKELKTLLIQVLKRLDSIETKLHNGQKNTYDMALYVLIGLLMAFLIYSICLSIRK</sequence>
<evidence type="ECO:0000313" key="2">
    <source>
        <dbReference type="EMBL" id="QHT81201.1"/>
    </source>
</evidence>
<keyword evidence="1" id="KW-0472">Membrane</keyword>
<dbReference type="EMBL" id="MN739979">
    <property type="protein sequence ID" value="QHT81201.1"/>
    <property type="molecule type" value="Genomic_DNA"/>
</dbReference>
<evidence type="ECO:0000256" key="1">
    <source>
        <dbReference type="SAM" id="Phobius"/>
    </source>
</evidence>
<accession>A0A6C0HKL0</accession>
<organism evidence="2">
    <name type="scientific">viral metagenome</name>
    <dbReference type="NCBI Taxonomy" id="1070528"/>
    <lineage>
        <taxon>unclassified sequences</taxon>
        <taxon>metagenomes</taxon>
        <taxon>organismal metagenomes</taxon>
    </lineage>
</organism>
<keyword evidence="1" id="KW-0812">Transmembrane</keyword>
<protein>
    <submittedName>
        <fullName evidence="2">Uncharacterized protein</fullName>
    </submittedName>
</protein>
<name>A0A6C0HKL0_9ZZZZ</name>